<dbReference type="PANTHER" id="PTHR42798:SF2">
    <property type="entry name" value="ABC TRANSPORTER ATP-BINDING PROTEIN MG467-RELATED"/>
    <property type="match status" value="1"/>
</dbReference>
<dbReference type="Gene3D" id="3.40.50.300">
    <property type="entry name" value="P-loop containing nucleotide triphosphate hydrolases"/>
    <property type="match status" value="1"/>
</dbReference>
<evidence type="ECO:0000256" key="4">
    <source>
        <dbReference type="ARBA" id="ARBA00022840"/>
    </source>
</evidence>
<dbReference type="Pfam" id="PF00005">
    <property type="entry name" value="ABC_tran"/>
    <property type="match status" value="1"/>
</dbReference>
<accession>A0A926D8W1</accession>
<dbReference type="PROSITE" id="PS00211">
    <property type="entry name" value="ABC_TRANSPORTER_1"/>
    <property type="match status" value="1"/>
</dbReference>
<dbReference type="InterPro" id="IPR003593">
    <property type="entry name" value="AAA+_ATPase"/>
</dbReference>
<dbReference type="GO" id="GO:0005524">
    <property type="term" value="F:ATP binding"/>
    <property type="evidence" value="ECO:0007669"/>
    <property type="project" value="UniProtKB-KW"/>
</dbReference>
<feature type="domain" description="ABC transporter" evidence="5">
    <location>
        <begin position="4"/>
        <end position="225"/>
    </location>
</feature>
<dbReference type="InterPro" id="IPR017911">
    <property type="entry name" value="MacB-like_ATP-bd"/>
</dbReference>
<dbReference type="GO" id="GO:0016887">
    <property type="term" value="F:ATP hydrolysis activity"/>
    <property type="evidence" value="ECO:0007669"/>
    <property type="project" value="InterPro"/>
</dbReference>
<protein>
    <submittedName>
        <fullName evidence="6">ABC transporter ATP-binding protein</fullName>
    </submittedName>
</protein>
<dbReference type="AlphaFoldDB" id="A0A926D8W1"/>
<gene>
    <name evidence="6" type="ORF">IAG03_05045</name>
</gene>
<keyword evidence="2" id="KW-0813">Transport</keyword>
<evidence type="ECO:0000313" key="6">
    <source>
        <dbReference type="EMBL" id="MBC8533381.1"/>
    </source>
</evidence>
<dbReference type="SUPFAM" id="SSF52540">
    <property type="entry name" value="P-loop containing nucleoside triphosphate hydrolases"/>
    <property type="match status" value="1"/>
</dbReference>
<keyword evidence="7" id="KW-1185">Reference proteome</keyword>
<organism evidence="6 7">
    <name type="scientific">Yeguia hominis</name>
    <dbReference type="NCBI Taxonomy" id="2763662"/>
    <lineage>
        <taxon>Bacteria</taxon>
        <taxon>Bacillati</taxon>
        <taxon>Bacillota</taxon>
        <taxon>Clostridia</taxon>
        <taxon>Eubacteriales</taxon>
        <taxon>Yeguiaceae</taxon>
        <taxon>Yeguia</taxon>
    </lineage>
</organism>
<dbReference type="EMBL" id="JACRSN010000005">
    <property type="protein sequence ID" value="MBC8533381.1"/>
    <property type="molecule type" value="Genomic_DNA"/>
</dbReference>
<comment type="similarity">
    <text evidence="1">Belongs to the ABC transporter superfamily.</text>
</comment>
<evidence type="ECO:0000259" key="5">
    <source>
        <dbReference type="PROSITE" id="PS50893"/>
    </source>
</evidence>
<dbReference type="CDD" id="cd03255">
    <property type="entry name" value="ABC_MJ0796_LolCDE_FtsE"/>
    <property type="match status" value="1"/>
</dbReference>
<dbReference type="GO" id="GO:0098796">
    <property type="term" value="C:membrane protein complex"/>
    <property type="evidence" value="ECO:0007669"/>
    <property type="project" value="UniProtKB-ARBA"/>
</dbReference>
<name>A0A926D8W1_9FIRM</name>
<dbReference type="InterPro" id="IPR003439">
    <property type="entry name" value="ABC_transporter-like_ATP-bd"/>
</dbReference>
<reference evidence="6" key="1">
    <citation type="submission" date="2020-08" db="EMBL/GenBank/DDBJ databases">
        <title>Genome public.</title>
        <authorList>
            <person name="Liu C."/>
            <person name="Sun Q."/>
        </authorList>
    </citation>
    <scope>NUCLEOTIDE SEQUENCE</scope>
    <source>
        <strain evidence="6">NSJ-40</strain>
    </source>
</reference>
<dbReference type="FunFam" id="3.40.50.300:FF:000032">
    <property type="entry name" value="Export ABC transporter ATP-binding protein"/>
    <property type="match status" value="1"/>
</dbReference>
<dbReference type="PANTHER" id="PTHR42798">
    <property type="entry name" value="LIPOPROTEIN-RELEASING SYSTEM ATP-BINDING PROTEIN LOLD"/>
    <property type="match status" value="1"/>
</dbReference>
<dbReference type="GO" id="GO:0022857">
    <property type="term" value="F:transmembrane transporter activity"/>
    <property type="evidence" value="ECO:0007669"/>
    <property type="project" value="UniProtKB-ARBA"/>
</dbReference>
<dbReference type="Proteomes" id="UP000651482">
    <property type="component" value="Unassembled WGS sequence"/>
</dbReference>
<keyword evidence="4 6" id="KW-0067">ATP-binding</keyword>
<dbReference type="SMART" id="SM00382">
    <property type="entry name" value="AAA"/>
    <property type="match status" value="1"/>
</dbReference>
<comment type="caution">
    <text evidence="6">The sequence shown here is derived from an EMBL/GenBank/DDBJ whole genome shotgun (WGS) entry which is preliminary data.</text>
</comment>
<evidence type="ECO:0000256" key="1">
    <source>
        <dbReference type="ARBA" id="ARBA00005417"/>
    </source>
</evidence>
<evidence type="ECO:0000256" key="2">
    <source>
        <dbReference type="ARBA" id="ARBA00022448"/>
    </source>
</evidence>
<evidence type="ECO:0000256" key="3">
    <source>
        <dbReference type="ARBA" id="ARBA00022741"/>
    </source>
</evidence>
<dbReference type="PROSITE" id="PS50893">
    <property type="entry name" value="ABC_TRANSPORTER_2"/>
    <property type="match status" value="1"/>
</dbReference>
<keyword evidence="3" id="KW-0547">Nucleotide-binding</keyword>
<evidence type="ECO:0000313" key="7">
    <source>
        <dbReference type="Proteomes" id="UP000651482"/>
    </source>
</evidence>
<sequence>MALIEMKDLVKQYMVGNEVIRALDEVSLQIAEGEFLAIIGPSGSGKSTLMNLLGCLDVPDEGEYWLEGHCVADLTERQLSEIRNREIGFIFQGFNLVQELSAEENVELPLLYRGTPRRERRRLAQEALAAVGLESRMEHYPNQMSGGQQQRVAIARAVAAQPKILLADEPTGNLDSKTGEDVMQMLETFHRGGHTIVMITHDPKVAARASRMVRICDGKLEAVSL</sequence>
<dbReference type="InterPro" id="IPR017871">
    <property type="entry name" value="ABC_transporter-like_CS"/>
</dbReference>
<proteinExistence type="inferred from homology"/>
<dbReference type="InterPro" id="IPR027417">
    <property type="entry name" value="P-loop_NTPase"/>
</dbReference>